<keyword evidence="4" id="KW-0804">Transcription</keyword>
<feature type="region of interest" description="Disordered" evidence="6">
    <location>
        <begin position="82"/>
        <end position="166"/>
    </location>
</feature>
<keyword evidence="9" id="KW-1185">Reference proteome</keyword>
<reference evidence="8" key="2">
    <citation type="submission" date="2023-06" db="EMBL/GenBank/DDBJ databases">
        <authorList>
            <consortium name="Lawrence Berkeley National Laboratory"/>
            <person name="Haridas S."/>
            <person name="Hensen N."/>
            <person name="Bonometti L."/>
            <person name="Westerberg I."/>
            <person name="Brannstrom I.O."/>
            <person name="Guillou S."/>
            <person name="Cros-Aarteil S."/>
            <person name="Calhoun S."/>
            <person name="Kuo A."/>
            <person name="Mondo S."/>
            <person name="Pangilinan J."/>
            <person name="Riley R."/>
            <person name="Labutti K."/>
            <person name="Andreopoulos B."/>
            <person name="Lipzen A."/>
            <person name="Chen C."/>
            <person name="Yanf M."/>
            <person name="Daum C."/>
            <person name="Ng V."/>
            <person name="Clum A."/>
            <person name="Steindorff A."/>
            <person name="Ohm R."/>
            <person name="Martin F."/>
            <person name="Silar P."/>
            <person name="Natvig D."/>
            <person name="Lalanne C."/>
            <person name="Gautier V."/>
            <person name="Ament-Velasquez S.L."/>
            <person name="Kruys A."/>
            <person name="Hutchinson M.I."/>
            <person name="Powell A.J."/>
            <person name="Barry K."/>
            <person name="Miller A.N."/>
            <person name="Grigoriev I.V."/>
            <person name="Debuchy R."/>
            <person name="Gladieux P."/>
            <person name="Thoren M.H."/>
            <person name="Johannesson H."/>
        </authorList>
    </citation>
    <scope>NUCLEOTIDE SEQUENCE</scope>
    <source>
        <strain evidence="8">CBS 958.72</strain>
    </source>
</reference>
<protein>
    <recommendedName>
        <fullName evidence="7">Zn(2)-C6 fungal-type domain-containing protein</fullName>
    </recommendedName>
</protein>
<organism evidence="8 9">
    <name type="scientific">Lasiosphaeria ovina</name>
    <dbReference type="NCBI Taxonomy" id="92902"/>
    <lineage>
        <taxon>Eukaryota</taxon>
        <taxon>Fungi</taxon>
        <taxon>Dikarya</taxon>
        <taxon>Ascomycota</taxon>
        <taxon>Pezizomycotina</taxon>
        <taxon>Sordariomycetes</taxon>
        <taxon>Sordariomycetidae</taxon>
        <taxon>Sordariales</taxon>
        <taxon>Lasiosphaeriaceae</taxon>
        <taxon>Lasiosphaeria</taxon>
    </lineage>
</organism>
<keyword evidence="2" id="KW-0805">Transcription regulation</keyword>
<dbReference type="PROSITE" id="PS00463">
    <property type="entry name" value="ZN2_CY6_FUNGAL_1"/>
    <property type="match status" value="1"/>
</dbReference>
<evidence type="ECO:0000313" key="8">
    <source>
        <dbReference type="EMBL" id="KAK3375828.1"/>
    </source>
</evidence>
<dbReference type="GO" id="GO:0005634">
    <property type="term" value="C:nucleus"/>
    <property type="evidence" value="ECO:0007669"/>
    <property type="project" value="UniProtKB-SubCell"/>
</dbReference>
<name>A0AAE0KFI1_9PEZI</name>
<evidence type="ECO:0000256" key="5">
    <source>
        <dbReference type="ARBA" id="ARBA00023242"/>
    </source>
</evidence>
<evidence type="ECO:0000256" key="2">
    <source>
        <dbReference type="ARBA" id="ARBA00023015"/>
    </source>
</evidence>
<dbReference type="EMBL" id="JAULSN010000003">
    <property type="protein sequence ID" value="KAK3375828.1"/>
    <property type="molecule type" value="Genomic_DNA"/>
</dbReference>
<proteinExistence type="predicted"/>
<feature type="compositionally biased region" description="Low complexity" evidence="6">
    <location>
        <begin position="82"/>
        <end position="97"/>
    </location>
</feature>
<evidence type="ECO:0000256" key="1">
    <source>
        <dbReference type="ARBA" id="ARBA00004123"/>
    </source>
</evidence>
<dbReference type="PANTHER" id="PTHR31845">
    <property type="entry name" value="FINGER DOMAIN PROTEIN, PUTATIVE-RELATED"/>
    <property type="match status" value="1"/>
</dbReference>
<gene>
    <name evidence="8" type="ORF">B0T24DRAFT_207343</name>
</gene>
<dbReference type="GO" id="GO:0000976">
    <property type="term" value="F:transcription cis-regulatory region binding"/>
    <property type="evidence" value="ECO:0007669"/>
    <property type="project" value="TreeGrafter"/>
</dbReference>
<reference evidence="8" key="1">
    <citation type="journal article" date="2023" name="Mol. Phylogenet. Evol.">
        <title>Genome-scale phylogeny and comparative genomics of the fungal order Sordariales.</title>
        <authorList>
            <person name="Hensen N."/>
            <person name="Bonometti L."/>
            <person name="Westerberg I."/>
            <person name="Brannstrom I.O."/>
            <person name="Guillou S."/>
            <person name="Cros-Aarteil S."/>
            <person name="Calhoun S."/>
            <person name="Haridas S."/>
            <person name="Kuo A."/>
            <person name="Mondo S."/>
            <person name="Pangilinan J."/>
            <person name="Riley R."/>
            <person name="LaButti K."/>
            <person name="Andreopoulos B."/>
            <person name="Lipzen A."/>
            <person name="Chen C."/>
            <person name="Yan M."/>
            <person name="Daum C."/>
            <person name="Ng V."/>
            <person name="Clum A."/>
            <person name="Steindorff A."/>
            <person name="Ohm R.A."/>
            <person name="Martin F."/>
            <person name="Silar P."/>
            <person name="Natvig D.O."/>
            <person name="Lalanne C."/>
            <person name="Gautier V."/>
            <person name="Ament-Velasquez S.L."/>
            <person name="Kruys A."/>
            <person name="Hutchinson M.I."/>
            <person name="Powell A.J."/>
            <person name="Barry K."/>
            <person name="Miller A.N."/>
            <person name="Grigoriev I.V."/>
            <person name="Debuchy R."/>
            <person name="Gladieux P."/>
            <person name="Hiltunen Thoren M."/>
            <person name="Johannesson H."/>
        </authorList>
    </citation>
    <scope>NUCLEOTIDE SEQUENCE</scope>
    <source>
        <strain evidence="8">CBS 958.72</strain>
    </source>
</reference>
<comment type="subcellular location">
    <subcellularLocation>
        <location evidence="1">Nucleus</location>
    </subcellularLocation>
</comment>
<comment type="caution">
    <text evidence="8">The sequence shown here is derived from an EMBL/GenBank/DDBJ whole genome shotgun (WGS) entry which is preliminary data.</text>
</comment>
<dbReference type="AlphaFoldDB" id="A0AAE0KFI1"/>
<evidence type="ECO:0000313" key="9">
    <source>
        <dbReference type="Proteomes" id="UP001287356"/>
    </source>
</evidence>
<keyword evidence="3" id="KW-0238">DNA-binding</keyword>
<dbReference type="PANTHER" id="PTHR31845:SF32">
    <property type="entry name" value="MISCELLANEOUS ZN(II)2CYS6 TRANSCRIPTION FACTOR (EUROFUNG)-RELATED"/>
    <property type="match status" value="1"/>
</dbReference>
<dbReference type="GO" id="GO:0008270">
    <property type="term" value="F:zinc ion binding"/>
    <property type="evidence" value="ECO:0007669"/>
    <property type="project" value="InterPro"/>
</dbReference>
<dbReference type="SUPFAM" id="SSF57701">
    <property type="entry name" value="Zn2/Cys6 DNA-binding domain"/>
    <property type="match status" value="1"/>
</dbReference>
<dbReference type="Gene3D" id="4.10.240.10">
    <property type="entry name" value="Zn(2)-C6 fungal-type DNA-binding domain"/>
    <property type="match status" value="1"/>
</dbReference>
<dbReference type="InterPro" id="IPR051089">
    <property type="entry name" value="prtT"/>
</dbReference>
<keyword evidence="5" id="KW-0539">Nucleus</keyword>
<dbReference type="Proteomes" id="UP001287356">
    <property type="component" value="Unassembled WGS sequence"/>
</dbReference>
<dbReference type="InterPro" id="IPR036864">
    <property type="entry name" value="Zn2-C6_fun-type_DNA-bd_sf"/>
</dbReference>
<dbReference type="InterPro" id="IPR001138">
    <property type="entry name" value="Zn2Cys6_DnaBD"/>
</dbReference>
<evidence type="ECO:0000256" key="4">
    <source>
        <dbReference type="ARBA" id="ARBA00023163"/>
    </source>
</evidence>
<evidence type="ECO:0000256" key="3">
    <source>
        <dbReference type="ARBA" id="ARBA00023125"/>
    </source>
</evidence>
<dbReference type="GO" id="GO:0000981">
    <property type="term" value="F:DNA-binding transcription factor activity, RNA polymerase II-specific"/>
    <property type="evidence" value="ECO:0007669"/>
    <property type="project" value="InterPro"/>
</dbReference>
<evidence type="ECO:0000256" key="6">
    <source>
        <dbReference type="SAM" id="MobiDB-lite"/>
    </source>
</evidence>
<feature type="compositionally biased region" description="Low complexity" evidence="6">
    <location>
        <begin position="107"/>
        <end position="124"/>
    </location>
</feature>
<evidence type="ECO:0000259" key="7">
    <source>
        <dbReference type="PROSITE" id="PS00463"/>
    </source>
</evidence>
<sequence>METKAPYGRACTNCARAKCRCIYRGDATVCERCNRLNRNCQPSVPVRGRDSGKRQHISRTAQLQGKLEDLVTLLRSQALPISPVVPSNTSSASASASHADDNSPIFTPAASTSQSTSSRPETTPDGSLAGSGFEPMPHRPVLHPPDSPIHPSVPSWPNQPTDEEAEENLDKFRNTMLISMPVVYLPPSMTAKQLREQYPFLWFNIMTITCKGAAHQFVMSDAILAFVAQKMVIELDRDMDLLLGLLIYMGWKQYQRKGKRCLSLITSLAKSIVYDLGLNRANGETIVCLALSVSEGKRAFSTGRELTTEGRRAVLACFLITSHISFIMKKIDALNWTPEMDESLQILSDQPEWEGDETLVAQVKIQLVFEQLTRATRESPDDSVSASYLFALQSELQTIKAQFPAHVQKNDVIKGFVYFTEHAIQEIASLKPKISKSIAPDLRRYEALEARVCTIQNLFDMHLSMPSRLYGGVTFIYWCHLINCIISLYQLSVYDDPGWDRRALHNRIDIFELCDRITHRFDEAAAARLPFAGPNPDDDVFVSCSKMMLTLKEHWLMEFAALERGNIAPGVPSDGVVYGGMTDAPPPMSALQLDESEVWLSDLFNMNWEM</sequence>
<feature type="domain" description="Zn(2)-C6 fungal-type" evidence="7">
    <location>
        <begin position="10"/>
        <end position="40"/>
    </location>
</feature>
<accession>A0AAE0KFI1</accession>